<protein>
    <recommendedName>
        <fullName evidence="3">Transcription factor domain-containing protein</fullName>
    </recommendedName>
</protein>
<accession>A0ABR0TK61</accession>
<evidence type="ECO:0000313" key="2">
    <source>
        <dbReference type="Proteomes" id="UP001341245"/>
    </source>
</evidence>
<keyword evidence="2" id="KW-1185">Reference proteome</keyword>
<dbReference type="EMBL" id="JASGXD010000006">
    <property type="protein sequence ID" value="KAK6004845.1"/>
    <property type="molecule type" value="Genomic_DNA"/>
</dbReference>
<comment type="caution">
    <text evidence="1">The sequence shown here is derived from an EMBL/GenBank/DDBJ whole genome shotgun (WGS) entry which is preliminary data.</text>
</comment>
<dbReference type="Proteomes" id="UP001341245">
    <property type="component" value="Unassembled WGS sequence"/>
</dbReference>
<evidence type="ECO:0000313" key="1">
    <source>
        <dbReference type="EMBL" id="KAK6004845.1"/>
    </source>
</evidence>
<evidence type="ECO:0008006" key="3">
    <source>
        <dbReference type="Google" id="ProtNLM"/>
    </source>
</evidence>
<reference evidence="1 2" key="1">
    <citation type="submission" date="2023-11" db="EMBL/GenBank/DDBJ databases">
        <title>Draft genome sequence and annotation of the polyextremotolerant black yeast-like fungus Aureobasidium pullulans NRRL 62042.</title>
        <authorList>
            <person name="Dielentheis-Frenken M.R.E."/>
            <person name="Wibberg D."/>
            <person name="Blank L.M."/>
            <person name="Tiso T."/>
        </authorList>
    </citation>
    <scope>NUCLEOTIDE SEQUENCE [LARGE SCALE GENOMIC DNA]</scope>
    <source>
        <strain evidence="1 2">NRRL 62042</strain>
    </source>
</reference>
<gene>
    <name evidence="1" type="ORF">QM012_007624</name>
</gene>
<proteinExistence type="predicted"/>
<sequence length="524" mass="57498">MAAECYYHPAPLTRPTKRVRVSSSDFHGSESIVASGWSSPVVPPSLNNHTRVNALVDNNNGSSRTLSVRGSNSTPSGALPSLFSLQGLDDTNPRPIIHAATYDDRGNKTLEGDLLSITQILSHVQHCAIIKKLVTEYYDLGQAAVIPRHLVLPAIADFEQIHEEVLSHGAATTDENARRAALLPVAERIRLATISKIEITPSTSLDDFRSYYTGANLRVETIGLICTLAARAARVGLFPDDMDVHDFVQTMFQCSARCVHLTRELATEMNDIIVWLSYENLRITTSIQGYAGMSHADARKPGMIYQNVYDMTLLVGSLMWTQFYIHRLLAKGDASCSPHLVQTCSSLIEMSLEIGGFRTQTVYDVYRNFRASTVLCYGLPSAITLVNALKTAKGTLSRANFADLLRLVSIRRLYVFVSLLESVYRPEDANYAICMKASSLIARAMDGVLEHVLSGFANDEEQLGAGLTNGSTISLQDSTSTNYATGAWQVDTALDGITDWDAAALMDMNDWMEGIDWTNVSGRV</sequence>
<name>A0ABR0TK61_AURPU</name>
<organism evidence="1 2">
    <name type="scientific">Aureobasidium pullulans</name>
    <name type="common">Black yeast</name>
    <name type="synonym">Pullularia pullulans</name>
    <dbReference type="NCBI Taxonomy" id="5580"/>
    <lineage>
        <taxon>Eukaryota</taxon>
        <taxon>Fungi</taxon>
        <taxon>Dikarya</taxon>
        <taxon>Ascomycota</taxon>
        <taxon>Pezizomycotina</taxon>
        <taxon>Dothideomycetes</taxon>
        <taxon>Dothideomycetidae</taxon>
        <taxon>Dothideales</taxon>
        <taxon>Saccotheciaceae</taxon>
        <taxon>Aureobasidium</taxon>
    </lineage>
</organism>